<dbReference type="InterPro" id="IPR002078">
    <property type="entry name" value="Sigma_54_int"/>
</dbReference>
<dbReference type="EMBL" id="CP036313">
    <property type="protein sequence ID" value="QBH15108.1"/>
    <property type="molecule type" value="Genomic_DNA"/>
</dbReference>
<organism evidence="9 10">
    <name type="scientific">Desulfobacter hydrogenophilus</name>
    <dbReference type="NCBI Taxonomy" id="2291"/>
    <lineage>
        <taxon>Bacteria</taxon>
        <taxon>Pseudomonadati</taxon>
        <taxon>Thermodesulfobacteriota</taxon>
        <taxon>Desulfobacteria</taxon>
        <taxon>Desulfobacterales</taxon>
        <taxon>Desulfobacteraceae</taxon>
        <taxon>Desulfobacter</taxon>
    </lineage>
</organism>
<gene>
    <name evidence="9" type="ORF">DO021_09755</name>
    <name evidence="8" type="ORF">EYB58_20585</name>
</gene>
<dbReference type="CDD" id="cd00156">
    <property type="entry name" value="REC"/>
    <property type="match status" value="1"/>
</dbReference>
<dbReference type="InterPro" id="IPR003593">
    <property type="entry name" value="AAA+_ATPase"/>
</dbReference>
<dbReference type="PANTHER" id="PTHR32071:SF113">
    <property type="entry name" value="ALGINATE BIOSYNTHESIS TRANSCRIPTIONAL REGULATORY PROTEIN ALGB"/>
    <property type="match status" value="1"/>
</dbReference>
<keyword evidence="3" id="KW-0805">Transcription regulation</keyword>
<reference evidence="9 10" key="1">
    <citation type="submission" date="2018-06" db="EMBL/GenBank/DDBJ databases">
        <title>Complete Genome Sequence of Desulfobacter hydrogenophilus (DSM3380).</title>
        <authorList>
            <person name="Marietou A."/>
            <person name="Schreiber L."/>
            <person name="Marshall I."/>
            <person name="Jorgensen B."/>
        </authorList>
    </citation>
    <scope>NUCLEOTIDE SEQUENCE [LARGE SCALE GENOMIC DNA]</scope>
    <source>
        <strain evidence="9 10">DSM 3380</strain>
    </source>
</reference>
<dbReference type="SUPFAM" id="SSF52540">
    <property type="entry name" value="P-loop containing nucleoside triphosphate hydrolases"/>
    <property type="match status" value="1"/>
</dbReference>
<dbReference type="Gene3D" id="3.40.50.300">
    <property type="entry name" value="P-loop containing nucleotide triphosphate hydrolases"/>
    <property type="match status" value="1"/>
</dbReference>
<dbReference type="EMBL" id="QLNI01000017">
    <property type="protein sequence ID" value="RAM02242.1"/>
    <property type="molecule type" value="Genomic_DNA"/>
</dbReference>
<dbReference type="SMART" id="SM00382">
    <property type="entry name" value="AAA"/>
    <property type="match status" value="1"/>
</dbReference>
<evidence type="ECO:0000256" key="5">
    <source>
        <dbReference type="PROSITE-ProRule" id="PRU00169"/>
    </source>
</evidence>
<feature type="domain" description="Response regulatory" evidence="7">
    <location>
        <begin position="3"/>
        <end position="118"/>
    </location>
</feature>
<dbReference type="Gene3D" id="1.10.10.60">
    <property type="entry name" value="Homeodomain-like"/>
    <property type="match status" value="1"/>
</dbReference>
<dbReference type="AlphaFoldDB" id="A0A328FFN8"/>
<dbReference type="Gene3D" id="1.10.8.60">
    <property type="match status" value="1"/>
</dbReference>
<dbReference type="InterPro" id="IPR058031">
    <property type="entry name" value="AAA_lid_NorR"/>
</dbReference>
<dbReference type="Proteomes" id="UP000248798">
    <property type="component" value="Unassembled WGS sequence"/>
</dbReference>
<feature type="modified residue" description="4-aspartylphosphate" evidence="5">
    <location>
        <position position="52"/>
    </location>
</feature>
<dbReference type="Proteomes" id="UP000293902">
    <property type="component" value="Chromosome"/>
</dbReference>
<keyword evidence="5" id="KW-0597">Phosphoprotein</keyword>
<evidence type="ECO:0000259" key="6">
    <source>
        <dbReference type="PROSITE" id="PS50045"/>
    </source>
</evidence>
<dbReference type="Pfam" id="PF00072">
    <property type="entry name" value="Response_reg"/>
    <property type="match status" value="1"/>
</dbReference>
<dbReference type="CDD" id="cd00009">
    <property type="entry name" value="AAA"/>
    <property type="match status" value="1"/>
</dbReference>
<dbReference type="Pfam" id="PF25601">
    <property type="entry name" value="AAA_lid_14"/>
    <property type="match status" value="1"/>
</dbReference>
<dbReference type="InterPro" id="IPR001789">
    <property type="entry name" value="Sig_transdc_resp-reg_receiver"/>
</dbReference>
<evidence type="ECO:0000313" key="11">
    <source>
        <dbReference type="Proteomes" id="UP000293902"/>
    </source>
</evidence>
<evidence type="ECO:0000256" key="1">
    <source>
        <dbReference type="ARBA" id="ARBA00022741"/>
    </source>
</evidence>
<dbReference type="InterPro" id="IPR027417">
    <property type="entry name" value="P-loop_NTPase"/>
</dbReference>
<evidence type="ECO:0000256" key="4">
    <source>
        <dbReference type="ARBA" id="ARBA00023163"/>
    </source>
</evidence>
<dbReference type="OrthoDB" id="9763792at2"/>
<accession>A0A328FFN8</accession>
<dbReference type="FunFam" id="3.40.50.300:FF:000006">
    <property type="entry name" value="DNA-binding transcriptional regulator NtrC"/>
    <property type="match status" value="1"/>
</dbReference>
<evidence type="ECO:0000313" key="9">
    <source>
        <dbReference type="EMBL" id="RAM02242.1"/>
    </source>
</evidence>
<dbReference type="PROSITE" id="PS00675">
    <property type="entry name" value="SIGMA54_INTERACT_1"/>
    <property type="match status" value="1"/>
</dbReference>
<dbReference type="GO" id="GO:0000160">
    <property type="term" value="P:phosphorelay signal transduction system"/>
    <property type="evidence" value="ECO:0007669"/>
    <property type="project" value="InterPro"/>
</dbReference>
<keyword evidence="1" id="KW-0547">Nucleotide-binding</keyword>
<protein>
    <submittedName>
        <fullName evidence="9">Sigma-54-dependent Fis family transcriptional regulator</fullName>
    </submittedName>
</protein>
<dbReference type="Pfam" id="PF00158">
    <property type="entry name" value="Sigma54_activat"/>
    <property type="match status" value="1"/>
</dbReference>
<dbReference type="PROSITE" id="PS50045">
    <property type="entry name" value="SIGMA54_INTERACT_4"/>
    <property type="match status" value="1"/>
</dbReference>
<evidence type="ECO:0000259" key="7">
    <source>
        <dbReference type="PROSITE" id="PS50110"/>
    </source>
</evidence>
<keyword evidence="2" id="KW-0067">ATP-binding</keyword>
<dbReference type="PROSITE" id="PS50110">
    <property type="entry name" value="RESPONSE_REGULATORY"/>
    <property type="match status" value="1"/>
</dbReference>
<evidence type="ECO:0000256" key="2">
    <source>
        <dbReference type="ARBA" id="ARBA00022840"/>
    </source>
</evidence>
<dbReference type="InterPro" id="IPR025944">
    <property type="entry name" value="Sigma_54_int_dom_CS"/>
</dbReference>
<dbReference type="InterPro" id="IPR025662">
    <property type="entry name" value="Sigma_54_int_dom_ATP-bd_1"/>
</dbReference>
<dbReference type="GO" id="GO:0005524">
    <property type="term" value="F:ATP binding"/>
    <property type="evidence" value="ECO:0007669"/>
    <property type="project" value="UniProtKB-KW"/>
</dbReference>
<name>A0A328FFN8_9BACT</name>
<dbReference type="InterPro" id="IPR011006">
    <property type="entry name" value="CheY-like_superfamily"/>
</dbReference>
<evidence type="ECO:0000313" key="8">
    <source>
        <dbReference type="EMBL" id="QBH15108.1"/>
    </source>
</evidence>
<dbReference type="GO" id="GO:0006355">
    <property type="term" value="P:regulation of DNA-templated transcription"/>
    <property type="evidence" value="ECO:0007669"/>
    <property type="project" value="InterPro"/>
</dbReference>
<evidence type="ECO:0000313" key="10">
    <source>
        <dbReference type="Proteomes" id="UP000248798"/>
    </source>
</evidence>
<proteinExistence type="predicted"/>
<evidence type="ECO:0000256" key="3">
    <source>
        <dbReference type="ARBA" id="ARBA00023015"/>
    </source>
</evidence>
<sequence>MALILIIDDDNDFCGTMKSLVLRMEHDFLAAGTLEQGIRILGEQAVDILLLDVGLPDGNGLEGLSRIKEASKSSPEIFIITGLGDPAGAETAITEGVWDYIVKPTSIKETRASLTRALKYRQEKQRRHQAVSLDLDRIVGRSAPMRKCFEIMAQGAGSSAPVLITGETGTGKELFAQTIHANSLRKDKGFIVVDCAFLTETLMESTLFGHRKGAFTGAVERRDGLVKLADQGTLFLDEVGEMPLSAQKSFLRILQEKRFRPLGDAKETTSDFRLMAATNRDLDVMVENGTFRRDLLYRLRTIHLPLPPLRRRGRDIETLTRFKVSQLCEVNNLPPKKIEQGFFDTLNAYPWPGNVRELCNVVETAFVASGSEAILYTMHLPGEVRIQVARASIEKGQLSQVPEDNLTNPVVSFQGNIPGFKAWKQKMERHYLEQIIAATNGDVKRILNLSGLSKSHFYSLVKKYGVEI</sequence>
<dbReference type="RefSeq" id="WP_111956183.1">
    <property type="nucleotide sequence ID" value="NZ_CP036313.1"/>
</dbReference>
<dbReference type="SMART" id="SM00448">
    <property type="entry name" value="REC"/>
    <property type="match status" value="1"/>
</dbReference>
<keyword evidence="11" id="KW-1185">Reference proteome</keyword>
<keyword evidence="4" id="KW-0804">Transcription</keyword>
<dbReference type="Gene3D" id="3.40.50.2300">
    <property type="match status" value="1"/>
</dbReference>
<dbReference type="SUPFAM" id="SSF52172">
    <property type="entry name" value="CheY-like"/>
    <property type="match status" value="1"/>
</dbReference>
<feature type="domain" description="Sigma-54 factor interaction" evidence="6">
    <location>
        <begin position="138"/>
        <end position="367"/>
    </location>
</feature>
<dbReference type="PROSITE" id="PS00688">
    <property type="entry name" value="SIGMA54_INTERACT_3"/>
    <property type="match status" value="1"/>
</dbReference>
<reference evidence="8 11" key="2">
    <citation type="submission" date="2019-02" db="EMBL/GenBank/DDBJ databases">
        <title>Complete genome sequence of Desulfobacter hydrogenophilus AcRS1.</title>
        <authorList>
            <person name="Marietou A."/>
            <person name="Lund M.B."/>
            <person name="Marshall I.P.G."/>
            <person name="Schreiber L."/>
            <person name="Jorgensen B."/>
        </authorList>
    </citation>
    <scope>NUCLEOTIDE SEQUENCE [LARGE SCALE GENOMIC DNA]</scope>
    <source>
        <strain evidence="8 11">AcRS1</strain>
    </source>
</reference>
<dbReference type="PANTHER" id="PTHR32071">
    <property type="entry name" value="TRANSCRIPTIONAL REGULATORY PROTEIN"/>
    <property type="match status" value="1"/>
</dbReference>